<organism evidence="9 10">
    <name type="scientific">Brassica cretica</name>
    <name type="common">Mustard</name>
    <dbReference type="NCBI Taxonomy" id="69181"/>
    <lineage>
        <taxon>Eukaryota</taxon>
        <taxon>Viridiplantae</taxon>
        <taxon>Streptophyta</taxon>
        <taxon>Embryophyta</taxon>
        <taxon>Tracheophyta</taxon>
        <taxon>Spermatophyta</taxon>
        <taxon>Magnoliopsida</taxon>
        <taxon>eudicotyledons</taxon>
        <taxon>Gunneridae</taxon>
        <taxon>Pentapetalae</taxon>
        <taxon>rosids</taxon>
        <taxon>malvids</taxon>
        <taxon>Brassicales</taxon>
        <taxon>Brassicaceae</taxon>
        <taxon>Brassiceae</taxon>
        <taxon>Brassica</taxon>
    </lineage>
</organism>
<dbReference type="Pfam" id="PF07926">
    <property type="entry name" value="TPR_MLP1_2"/>
    <property type="match status" value="1"/>
</dbReference>
<feature type="domain" description="Nucleoprotein TPR/MLP1-2" evidence="6">
    <location>
        <begin position="1187"/>
        <end position="1271"/>
    </location>
</feature>
<protein>
    <recommendedName>
        <fullName evidence="11">Nucleoprotein TPR/MLP1 domain-containing protein</fullName>
    </recommendedName>
</protein>
<dbReference type="InterPro" id="IPR057974">
    <property type="entry name" value="NUA/TPR/MLP1-2-like_dom"/>
</dbReference>
<feature type="domain" description="NUA/TPR/MLP1-2-like" evidence="8">
    <location>
        <begin position="565"/>
        <end position="669"/>
    </location>
</feature>
<evidence type="ECO:0008006" key="11">
    <source>
        <dbReference type="Google" id="ProtNLM"/>
    </source>
</evidence>
<feature type="compositionally biased region" description="Acidic residues" evidence="5">
    <location>
        <begin position="1951"/>
        <end position="1961"/>
    </location>
</feature>
<comment type="caution">
    <text evidence="9">The sequence shown here is derived from an EMBL/GenBank/DDBJ whole genome shotgun (WGS) entry which is preliminary data.</text>
</comment>
<feature type="compositionally biased region" description="Polar residues" evidence="5">
    <location>
        <begin position="1283"/>
        <end position="1297"/>
    </location>
</feature>
<keyword evidence="3" id="KW-0539">Nucleus</keyword>
<feature type="coiled-coil region" evidence="4">
    <location>
        <begin position="110"/>
        <end position="151"/>
    </location>
</feature>
<accession>A0ABQ7AP72</accession>
<feature type="region of interest" description="Disordered" evidence="5">
    <location>
        <begin position="1274"/>
        <end position="1297"/>
    </location>
</feature>
<dbReference type="PANTHER" id="PTHR18898">
    <property type="entry name" value="NUCLEOPROTEIN TPR-RELATED"/>
    <property type="match status" value="1"/>
</dbReference>
<evidence type="ECO:0000259" key="6">
    <source>
        <dbReference type="Pfam" id="PF07926"/>
    </source>
</evidence>
<feature type="compositionally biased region" description="Polar residues" evidence="5">
    <location>
        <begin position="2143"/>
        <end position="2157"/>
    </location>
</feature>
<comment type="subcellular location">
    <subcellularLocation>
        <location evidence="1">Nucleus</location>
    </subcellularLocation>
</comment>
<feature type="compositionally biased region" description="Basic and acidic residues" evidence="5">
    <location>
        <begin position="2050"/>
        <end position="2068"/>
    </location>
</feature>
<dbReference type="Pfam" id="PF25481">
    <property type="entry name" value="Nucleoprot-TPR"/>
    <property type="match status" value="1"/>
</dbReference>
<feature type="coiled-coil region" evidence="4">
    <location>
        <begin position="1201"/>
        <end position="1267"/>
    </location>
</feature>
<feature type="coiled-coil region" evidence="4">
    <location>
        <begin position="1644"/>
        <end position="1713"/>
    </location>
</feature>
<dbReference type="EMBL" id="QGKV02001556">
    <property type="protein sequence ID" value="KAF3515987.1"/>
    <property type="molecule type" value="Genomic_DNA"/>
</dbReference>
<evidence type="ECO:0000256" key="5">
    <source>
        <dbReference type="SAM" id="MobiDB-lite"/>
    </source>
</evidence>
<feature type="coiled-coil region" evidence="4">
    <location>
        <begin position="644"/>
        <end position="671"/>
    </location>
</feature>
<dbReference type="Proteomes" id="UP000266723">
    <property type="component" value="Unassembled WGS sequence"/>
</dbReference>
<feature type="compositionally biased region" description="Low complexity" evidence="5">
    <location>
        <begin position="2082"/>
        <end position="2105"/>
    </location>
</feature>
<dbReference type="PANTHER" id="PTHR18898:SF2">
    <property type="entry name" value="NUCLEOPROTEIN TPR"/>
    <property type="match status" value="1"/>
</dbReference>
<feature type="region of interest" description="Disordered" evidence="5">
    <location>
        <begin position="928"/>
        <end position="948"/>
    </location>
</feature>
<feature type="compositionally biased region" description="Polar residues" evidence="5">
    <location>
        <begin position="1903"/>
        <end position="1913"/>
    </location>
</feature>
<feature type="domain" description="Nucleoprotein TPR/MPL1" evidence="7">
    <location>
        <begin position="171"/>
        <end position="250"/>
    </location>
</feature>
<feature type="coiled-coil region" evidence="4">
    <location>
        <begin position="445"/>
        <end position="591"/>
    </location>
</feature>
<feature type="coiled-coil region" evidence="4">
    <location>
        <begin position="759"/>
        <end position="818"/>
    </location>
</feature>
<dbReference type="InterPro" id="IPR057577">
    <property type="entry name" value="Nucleoprot-TPR/MLP1_dom"/>
</dbReference>
<feature type="compositionally biased region" description="Acidic residues" evidence="5">
    <location>
        <begin position="1920"/>
        <end position="1943"/>
    </location>
</feature>
<feature type="coiled-coil region" evidence="4">
    <location>
        <begin position="240"/>
        <end position="359"/>
    </location>
</feature>
<gene>
    <name evidence="9" type="ORF">DY000_02062152</name>
</gene>
<feature type="compositionally biased region" description="Basic and acidic residues" evidence="5">
    <location>
        <begin position="928"/>
        <end position="937"/>
    </location>
</feature>
<dbReference type="Pfam" id="PF25785">
    <property type="entry name" value="TPR"/>
    <property type="match status" value="1"/>
</dbReference>
<name>A0ABQ7AP72_BRACR</name>
<feature type="compositionally biased region" description="Polar residues" evidence="5">
    <location>
        <begin position="1848"/>
        <end position="1860"/>
    </location>
</feature>
<evidence type="ECO:0000313" key="10">
    <source>
        <dbReference type="Proteomes" id="UP000266723"/>
    </source>
</evidence>
<keyword evidence="2 4" id="KW-0175">Coiled coil</keyword>
<feature type="region of interest" description="Disordered" evidence="5">
    <location>
        <begin position="2135"/>
        <end position="2196"/>
    </location>
</feature>
<evidence type="ECO:0000256" key="2">
    <source>
        <dbReference type="ARBA" id="ARBA00023054"/>
    </source>
</evidence>
<evidence type="ECO:0000259" key="8">
    <source>
        <dbReference type="Pfam" id="PF25785"/>
    </source>
</evidence>
<reference evidence="9 10" key="1">
    <citation type="journal article" date="2020" name="BMC Genomics">
        <title>Intraspecific diversification of the crop wild relative Brassica cretica Lam. using demographic model selection.</title>
        <authorList>
            <person name="Kioukis A."/>
            <person name="Michalopoulou V.A."/>
            <person name="Briers L."/>
            <person name="Pirintsos S."/>
            <person name="Studholme D.J."/>
            <person name="Pavlidis P."/>
            <person name="Sarris P.F."/>
        </authorList>
    </citation>
    <scope>NUCLEOTIDE SEQUENCE [LARGE SCALE GENOMIC DNA]</scope>
    <source>
        <strain evidence="10">cv. PFS-1207/04</strain>
    </source>
</reference>
<feature type="region of interest" description="Disordered" evidence="5">
    <location>
        <begin position="1606"/>
        <end position="1631"/>
    </location>
</feature>
<evidence type="ECO:0000313" key="9">
    <source>
        <dbReference type="EMBL" id="KAF3515987.1"/>
    </source>
</evidence>
<dbReference type="InterPro" id="IPR012929">
    <property type="entry name" value="Nucleoprot-TPR/MLP1-2_dom"/>
</dbReference>
<feature type="compositionally biased region" description="Polar residues" evidence="5">
    <location>
        <begin position="938"/>
        <end position="948"/>
    </location>
</feature>
<feature type="compositionally biased region" description="Acidic residues" evidence="5">
    <location>
        <begin position="1969"/>
        <end position="2020"/>
    </location>
</feature>
<evidence type="ECO:0000256" key="1">
    <source>
        <dbReference type="ARBA" id="ARBA00004123"/>
    </source>
</evidence>
<feature type="region of interest" description="Disordered" evidence="5">
    <location>
        <begin position="1756"/>
        <end position="2123"/>
    </location>
</feature>
<keyword evidence="10" id="KW-1185">Reference proteome</keyword>
<evidence type="ECO:0000259" key="7">
    <source>
        <dbReference type="Pfam" id="PF25481"/>
    </source>
</evidence>
<evidence type="ECO:0000256" key="4">
    <source>
        <dbReference type="SAM" id="Coils"/>
    </source>
</evidence>
<evidence type="ECO:0000256" key="3">
    <source>
        <dbReference type="ARBA" id="ARBA00023242"/>
    </source>
</evidence>
<feature type="compositionally biased region" description="Polar residues" evidence="5">
    <location>
        <begin position="1880"/>
        <end position="1891"/>
    </location>
</feature>
<feature type="compositionally biased region" description="Basic and acidic residues" evidence="5">
    <location>
        <begin position="1606"/>
        <end position="1618"/>
    </location>
</feature>
<feature type="compositionally biased region" description="Low complexity" evidence="5">
    <location>
        <begin position="2158"/>
        <end position="2179"/>
    </location>
</feature>
<feature type="compositionally biased region" description="Polar residues" evidence="5">
    <location>
        <begin position="1756"/>
        <end position="1771"/>
    </location>
</feature>
<feature type="coiled-coil region" evidence="4">
    <location>
        <begin position="1018"/>
        <end position="1162"/>
    </location>
</feature>
<proteinExistence type="predicted"/>
<sequence>MPLFMPDDELARLSNDAASVVAERADEYIRKLYAELDSVRAKADAASITAEQTCSLLEQKYLSLSQDFASLESQHAKLQSDLDDRLSELAQSQAQKHQLHLQSIEKDGELERMTTEMSELHKSKRQLMELLEQKDSEISEKNSNIKSYLEKIVKLTDASSEKESRFAEASAELARSQAMCFRLSQEKELMERHTKWLDEELTSKVDSYAELRRRHSDLEAEMSAKLVDVEKNYNECSSSLNWHKERLRELETKITSLQEELSSCKDAATTTEEQYSAELLTANKLVELYKESSEEWSRKAGELEGVIKALEARLSQVESGYKHRLEKEMSTNQKLEKENEDIKQKLEKCEAEIEKTRKTDELTLIPFSSFTRGVDISGTSNMIVESHEIISKVPAGVSGTALAASLLRDGWSLTKIYEKYQEAVDAMRHEQLGRKEAELILQRVLSELEEKAGFIQEERGEHERLVEAYSLVSQKLQDSVSEQSNMEKVIMELKADLRRRERENILYQKDISDLQKQVLSELEEKAGFIQEERGEHERLVEAYSLVSQKLQDSVSEQSNMEKVIMELKADLRRRERENILYQKDISDLQKQVTILLKECRDVQLRCGAAGDEEEDDTQLSDVEMDMESEADKIISEHLLKFKDINGLVEQNVKLRNLVRSLSEQIESRETELKEKYEIDLKKKTNEASSKVAIVLERAEDQGKMIESLHASVAMYKRLYEEEQKLHSSNSLSSDPPPVPGRKNFLHLLEDSQEATKRAQEKTFERIRSLEEDLAKARSDIIAIRSERDKLAMEANFAREKLEGIMKESERKREEMNSVLARNIEFSQLIIDHQRKLRESSESLHAAEGISRKLSMEVSVLKQEKEVLSNAEKRASDEVSALSQRVYRLQATLDTIQSTEEVREEARAAERRKQEEHIKQLEKEWAEAKKELQEERSNARNSTSDRNQTLNNAVRQVEEMGKELANALKAVSAAESRASVAEARLSDLEKKIRSSDPKVRDMESGGVVSLSDNEISIDLHTAKEEMEKLRGEVESSKSHMLQYKSIAQVNETALKQMESAHENFRIEAEKTQKSLEAELVSLRERVSELENDCIQKSEQIANAAAGKEDALVSASAEIASLREESLVKSSQIEAINIQMSILKNDLEKEHEKWRVAQRNYERQVSAIVCPVLYSADILTTYLFASLLFETQVILQSETIQELTKTSQALASLQEEASELRKLADARGTEISELTSKWSEEKFMLEQQKNLAEKKYHDLNEQNKILHSRLEAMHLHSAEKDSRSGKISSESTGSDQLGDSGLQSVVNYLRRTKEIAETEISLMRQEKLRLQSQLESAVKMAESARGSLNAERSSSRASLLTEDEIKSLQLQVNEMNLLRESNMQLREENKHNFEECQLLILLTVLERADETCLKLQRLREVSQKARTDFENSENLLKQKQTELDLCMKETERLRKEIDLQKRRVDELRETYKNIDVADYNRLKDEMRQFEEKLKGKDAHIEEIKKLVLEKENKISLLEKDLTNCKNELREREKDRTKCKTELSEREKRLDAAQQAQVTMQSEIENLKAEITKLKGDSERLRKSFTNIKRKLDTEKDDLNRENQSLSKQLEEAKEAGKRTTSDATAEQAVKERDEKEQKIQILDKFVHSLKDDLKKKDDELTKEKTERKSVEKVFGDSLAKIKQEKTKVDEELVKLERYQTALARLSEELDKLKQADGNLPEGTSAVQALSGSVLNDQAAAYVSAVDYFERMARTIVHNSQGSTKSTGTVTEASPATVEPSAIVKASPSKAPVETTQQPPKEKRLVSLKPSAELRRPVRRIKRPQFIKPEEPPQADVEMPEAEGAGDEGKQPSSNVTESQVTTMPPPFQTHIRKRQADPLASEPQQGTRETSSEIAPPAPKKPKGSESQPDTTESETLPKEPDVDESMDATTAAEDDNEEETEAETAEEKTEETTEAQQESEAEVQEKADEPVEENPTETETIPTEEEFKDQTEQENQDLLADVEFDKEEGEFDLDTLEDLEEAKDVITPTQSPIRIETPTEEAETTIEPALEDAKNDEGAAEEASDKPDNGHNQQVEETDLKPETTIATTVTASTSSTPASASPSETQETEETKRAASPSRTINIADKAKEQAALRQAGVATLGGTRTPSPGNRAASSSLLRGRGRVVNTRGGNRLNTRGGRTPRGGGAGRGQPPSQP</sequence>